<dbReference type="InterPro" id="IPR039422">
    <property type="entry name" value="MarR/SlyA-like"/>
</dbReference>
<evidence type="ECO:0000259" key="1">
    <source>
        <dbReference type="PROSITE" id="PS50995"/>
    </source>
</evidence>
<evidence type="ECO:0000313" key="3">
    <source>
        <dbReference type="Proteomes" id="UP000032221"/>
    </source>
</evidence>
<protein>
    <submittedName>
        <fullName evidence="2">Transcriptional regulator</fullName>
    </submittedName>
</protein>
<dbReference type="PATRIC" id="fig|280871.6.peg.297"/>
<dbReference type="Pfam" id="PF01047">
    <property type="entry name" value="MarR"/>
    <property type="match status" value="1"/>
</dbReference>
<dbReference type="AlphaFoldDB" id="A0A0D1K0V1"/>
<dbReference type="GO" id="GO:0003700">
    <property type="term" value="F:DNA-binding transcription factor activity"/>
    <property type="evidence" value="ECO:0007669"/>
    <property type="project" value="InterPro"/>
</dbReference>
<dbReference type="InterPro" id="IPR000835">
    <property type="entry name" value="HTH_MarR-typ"/>
</dbReference>
<proteinExistence type="predicted"/>
<sequence length="155" mass="16961">MSSEKSISDSLGAAVQGYQAAVDDFDREVARLLGVNATDARCLEILLQEAPDGVTPRELADQLGLTTGSATTMLDRLEKVGYVTRSAHPSDRRKLLVHATATARERAFALIGPLVAEGERTLLSRYNAKQLELITEFLTRAAELQRQHVARLRGM</sequence>
<dbReference type="PANTHER" id="PTHR33164">
    <property type="entry name" value="TRANSCRIPTIONAL REGULATOR, MARR FAMILY"/>
    <property type="match status" value="1"/>
</dbReference>
<dbReference type="SMART" id="SM00347">
    <property type="entry name" value="HTH_MARR"/>
    <property type="match status" value="1"/>
</dbReference>
<dbReference type="Gene3D" id="1.10.10.10">
    <property type="entry name" value="Winged helix-like DNA-binding domain superfamily/Winged helix DNA-binding domain"/>
    <property type="match status" value="1"/>
</dbReference>
<organism evidence="2 3">
    <name type="scientific">Mycolicibacterium llatzerense</name>
    <dbReference type="NCBI Taxonomy" id="280871"/>
    <lineage>
        <taxon>Bacteria</taxon>
        <taxon>Bacillati</taxon>
        <taxon>Actinomycetota</taxon>
        <taxon>Actinomycetes</taxon>
        <taxon>Mycobacteriales</taxon>
        <taxon>Mycobacteriaceae</taxon>
        <taxon>Mycolicibacterium</taxon>
    </lineage>
</organism>
<dbReference type="InterPro" id="IPR036388">
    <property type="entry name" value="WH-like_DNA-bd_sf"/>
</dbReference>
<dbReference type="Proteomes" id="UP000032221">
    <property type="component" value="Unassembled WGS sequence"/>
</dbReference>
<comment type="caution">
    <text evidence="2">The sequence shown here is derived from an EMBL/GenBank/DDBJ whole genome shotgun (WGS) entry which is preliminary data.</text>
</comment>
<feature type="domain" description="HTH marR-type" evidence="1">
    <location>
        <begin position="4"/>
        <end position="143"/>
    </location>
</feature>
<dbReference type="SUPFAM" id="SSF46785">
    <property type="entry name" value="Winged helix' DNA-binding domain"/>
    <property type="match status" value="1"/>
</dbReference>
<dbReference type="GO" id="GO:0006950">
    <property type="term" value="P:response to stress"/>
    <property type="evidence" value="ECO:0007669"/>
    <property type="project" value="TreeGrafter"/>
</dbReference>
<reference evidence="2 3" key="1">
    <citation type="submission" date="2015-01" db="EMBL/GenBank/DDBJ databases">
        <title>Genome sequence of Mycobacterium llatzerense and Mycobacterium immunogenum recovered from brain abscess.</title>
        <authorList>
            <person name="Greninger A.L."/>
            <person name="Langelier C."/>
            <person name="Cunningham G."/>
            <person name="Chiu C.Y."/>
            <person name="Miller S."/>
        </authorList>
    </citation>
    <scope>NUCLEOTIDE SEQUENCE [LARGE SCALE GENOMIC DNA]</scope>
    <source>
        <strain evidence="2 3">CLUC14</strain>
    </source>
</reference>
<dbReference type="PANTHER" id="PTHR33164:SF106">
    <property type="entry name" value="TRANSCRIPTIONAL REGULATORY PROTEIN"/>
    <property type="match status" value="1"/>
</dbReference>
<dbReference type="STRING" id="280871.TL10_01470"/>
<dbReference type="PRINTS" id="PR00598">
    <property type="entry name" value="HTHMARR"/>
</dbReference>
<dbReference type="PROSITE" id="PS50995">
    <property type="entry name" value="HTH_MARR_2"/>
    <property type="match status" value="1"/>
</dbReference>
<keyword evidence="3" id="KW-1185">Reference proteome</keyword>
<dbReference type="InterPro" id="IPR036390">
    <property type="entry name" value="WH_DNA-bd_sf"/>
</dbReference>
<dbReference type="EMBL" id="JXST01000002">
    <property type="protein sequence ID" value="KIU18534.1"/>
    <property type="molecule type" value="Genomic_DNA"/>
</dbReference>
<evidence type="ECO:0000313" key="2">
    <source>
        <dbReference type="EMBL" id="KIU18534.1"/>
    </source>
</evidence>
<accession>A0A0D1K0V1</accession>
<name>A0A0D1K0V1_9MYCO</name>
<gene>
    <name evidence="2" type="ORF">TL10_01470</name>
</gene>
<dbReference type="RefSeq" id="WP_234711340.1">
    <property type="nucleotide sequence ID" value="NZ_JXST01000002.1"/>
</dbReference>